<dbReference type="Pfam" id="PF25148">
    <property type="entry name" value="DUF7824"/>
    <property type="match status" value="1"/>
</dbReference>
<keyword evidence="4" id="KW-1185">Reference proteome</keyword>
<comment type="caution">
    <text evidence="3">The sequence shown here is derived from an EMBL/GenBank/DDBJ whole genome shotgun (WGS) entry which is preliminary data.</text>
</comment>
<feature type="domain" description="DUF6493" evidence="1">
    <location>
        <begin position="57"/>
        <end position="255"/>
    </location>
</feature>
<dbReference type="EMBL" id="BOMN01000013">
    <property type="protein sequence ID" value="GIE17914.1"/>
    <property type="molecule type" value="Genomic_DNA"/>
</dbReference>
<dbReference type="Pfam" id="PF20103">
    <property type="entry name" value="DUF6493"/>
    <property type="match status" value="1"/>
</dbReference>
<dbReference type="InterPro" id="IPR056726">
    <property type="entry name" value="DUF7824"/>
</dbReference>
<evidence type="ECO:0000313" key="3">
    <source>
        <dbReference type="EMBL" id="GIE17914.1"/>
    </source>
</evidence>
<evidence type="ECO:0000259" key="2">
    <source>
        <dbReference type="Pfam" id="PF25148"/>
    </source>
</evidence>
<evidence type="ECO:0008006" key="5">
    <source>
        <dbReference type="Google" id="ProtNLM"/>
    </source>
</evidence>
<reference evidence="3 4" key="1">
    <citation type="submission" date="2021-01" db="EMBL/GenBank/DDBJ databases">
        <title>Whole genome shotgun sequence of Actinoplanes humidus NBRC 14915.</title>
        <authorList>
            <person name="Komaki H."/>
            <person name="Tamura T."/>
        </authorList>
    </citation>
    <scope>NUCLEOTIDE SEQUENCE [LARGE SCALE GENOMIC DNA]</scope>
    <source>
        <strain evidence="3 4">NBRC 14915</strain>
    </source>
</reference>
<feature type="domain" description="DUF7824" evidence="2">
    <location>
        <begin position="454"/>
        <end position="542"/>
    </location>
</feature>
<gene>
    <name evidence="3" type="ORF">Ahu01nite_010160</name>
</gene>
<sequence length="804" mass="86337">MTAYYLPSFAQLSGVPGGDLVRDLARWEPERRTWPALFEAFTDLVKDGGGETPFGAAAPAWVGRLVRERIRMLATSTIGSDTFTEIRTLERLGLVTLEPDDDYVLAMVSGLGDRWGDQSRRGLLRDDPELVERALWRVFEVEGGGEVSLAALDKYVAVGAGWRRAFADLIEDGVLDRARVLRSCLLALGRGFTAFRAGWFSATYETLSPTVDELAADQALLLDLLRSQVTATVGMAVRCLATLDKAGRIDDAEFVVACVPALGVPVKKTALGVLKLLAAVAKRHPDGVAEAAGWGLEHAHGDVQVKALELLRSLDAGDVVAGRLETLEPSVQRVAVEWLGAAIPAVGEEAAAYQEPARELMPMTADDFVERTAALLENARDPLEVELFLSGIYEMSDKLSPIVKRAATVARGDRSSWELRGHLASLVLTAGGIEHPRYGMPAQALLHARLEQGPTVATPTGAAGWIAPMTLVRRLRDRTPGHHDLVAALLRIAPGGRDEALRAAADLPGETGQVVRYALGGPPAPIVTDAWWVAAARARAPYADDPHLIAAGLDGPGQGRAATYGLVLRPDRYEFGVHWRASLTADPPWKHRLTPADQPTVVRSWSDESLGESWTGGPDWVAWDALTWPHDAEPFFARGVRSTLDAIGTEVEYNTVAVLDALLTHPGRLGPMAAATLASGLSCSDPIGRTRAVDVFVAGRITNEQLAEAMAQLSGPCKPTRWAMSLRDAATAGQDTARKVVEVLTLLLPRLDSGYAGLHALLTVLHEESLRLNARPADDADLRQWLGGLRGSGKAARTAKAMLA</sequence>
<accession>A0ABQ3ZH52</accession>
<name>A0ABQ3ZH52_9ACTN</name>
<evidence type="ECO:0000259" key="1">
    <source>
        <dbReference type="Pfam" id="PF20103"/>
    </source>
</evidence>
<dbReference type="RefSeq" id="WP_203835192.1">
    <property type="nucleotide sequence ID" value="NZ_BAAATV010000004.1"/>
</dbReference>
<protein>
    <recommendedName>
        <fullName evidence="5">HEAT repeat protein</fullName>
    </recommendedName>
</protein>
<dbReference type="Proteomes" id="UP000603200">
    <property type="component" value="Unassembled WGS sequence"/>
</dbReference>
<proteinExistence type="predicted"/>
<evidence type="ECO:0000313" key="4">
    <source>
        <dbReference type="Proteomes" id="UP000603200"/>
    </source>
</evidence>
<dbReference type="InterPro" id="IPR045472">
    <property type="entry name" value="DUF6493"/>
</dbReference>
<organism evidence="3 4">
    <name type="scientific">Winogradskya humida</name>
    <dbReference type="NCBI Taxonomy" id="113566"/>
    <lineage>
        <taxon>Bacteria</taxon>
        <taxon>Bacillati</taxon>
        <taxon>Actinomycetota</taxon>
        <taxon>Actinomycetes</taxon>
        <taxon>Micromonosporales</taxon>
        <taxon>Micromonosporaceae</taxon>
        <taxon>Winogradskya</taxon>
    </lineage>
</organism>